<gene>
    <name evidence="12" type="ORF">ODALV1_LOCUS2921</name>
</gene>
<evidence type="ECO:0000256" key="4">
    <source>
        <dbReference type="ARBA" id="ARBA00022729"/>
    </source>
</evidence>
<evidence type="ECO:0000256" key="6">
    <source>
        <dbReference type="ARBA" id="ARBA00023136"/>
    </source>
</evidence>
<keyword evidence="7" id="KW-0325">Glycoprotein</keyword>
<sequence>MESVCFHIYLLLILTILVSISTEQTEQSTQINKASKEKNTDTLELVAPAAASNNGETSSSHAEGGINDHDKFDPKGPKVRCDYLPLDFLECDTLFDHLGNASAKEIQGYGCVKWGGEKYDEVEHTARLCKPLDGIECFSIHKGEKFLRYGFPCIKYSGHYFLSSLLLSIFLGFLGVDRFCLGHVGAGFGKIMTLGGLGVWWIVDIILIIKGDLRPADGSNWQPYV</sequence>
<evidence type="ECO:0000256" key="9">
    <source>
        <dbReference type="SAM" id="Phobius"/>
    </source>
</evidence>
<keyword evidence="6 9" id="KW-0472">Membrane</keyword>
<keyword evidence="4 10" id="KW-0732">Signal</keyword>
<feature type="compositionally biased region" description="Polar residues" evidence="8">
    <location>
        <begin position="51"/>
        <end position="61"/>
    </location>
</feature>
<evidence type="ECO:0000256" key="1">
    <source>
        <dbReference type="ARBA" id="ARBA00004141"/>
    </source>
</evidence>
<dbReference type="InterPro" id="IPR007829">
    <property type="entry name" value="TM2"/>
</dbReference>
<evidence type="ECO:0000256" key="3">
    <source>
        <dbReference type="ARBA" id="ARBA00022692"/>
    </source>
</evidence>
<keyword evidence="13" id="KW-1185">Reference proteome</keyword>
<dbReference type="PANTHER" id="PTHR21016">
    <property type="entry name" value="BETA-AMYLOID BINDING PROTEIN-RELATED"/>
    <property type="match status" value="1"/>
</dbReference>
<feature type="transmembrane region" description="Helical" evidence="9">
    <location>
        <begin position="188"/>
        <end position="209"/>
    </location>
</feature>
<comment type="subcellular location">
    <subcellularLocation>
        <location evidence="1">Membrane</location>
        <topology evidence="1">Multi-pass membrane protein</topology>
    </subcellularLocation>
</comment>
<evidence type="ECO:0000313" key="13">
    <source>
        <dbReference type="Proteomes" id="UP001642540"/>
    </source>
</evidence>
<dbReference type="Pfam" id="PF05154">
    <property type="entry name" value="TM2"/>
    <property type="match status" value="1"/>
</dbReference>
<evidence type="ECO:0000256" key="7">
    <source>
        <dbReference type="ARBA" id="ARBA00023180"/>
    </source>
</evidence>
<protein>
    <recommendedName>
        <fullName evidence="11">TM2 domain-containing protein</fullName>
    </recommendedName>
</protein>
<dbReference type="PANTHER" id="PTHR21016:SF4">
    <property type="entry name" value="TM2 DOMAIN-CONTAINING PROTEIN 2"/>
    <property type="match status" value="1"/>
</dbReference>
<evidence type="ECO:0000259" key="11">
    <source>
        <dbReference type="Pfam" id="PF05154"/>
    </source>
</evidence>
<reference evidence="12 13" key="1">
    <citation type="submission" date="2024-08" db="EMBL/GenBank/DDBJ databases">
        <authorList>
            <person name="Cucini C."/>
            <person name="Frati F."/>
        </authorList>
    </citation>
    <scope>NUCLEOTIDE SEQUENCE [LARGE SCALE GENOMIC DNA]</scope>
</reference>
<accession>A0ABP1PVJ4</accession>
<dbReference type="Proteomes" id="UP001642540">
    <property type="component" value="Unassembled WGS sequence"/>
</dbReference>
<organism evidence="12 13">
    <name type="scientific">Orchesella dallaii</name>
    <dbReference type="NCBI Taxonomy" id="48710"/>
    <lineage>
        <taxon>Eukaryota</taxon>
        <taxon>Metazoa</taxon>
        <taxon>Ecdysozoa</taxon>
        <taxon>Arthropoda</taxon>
        <taxon>Hexapoda</taxon>
        <taxon>Collembola</taxon>
        <taxon>Entomobryomorpha</taxon>
        <taxon>Entomobryoidea</taxon>
        <taxon>Orchesellidae</taxon>
        <taxon>Orchesellinae</taxon>
        <taxon>Orchesella</taxon>
    </lineage>
</organism>
<dbReference type="InterPro" id="IPR050932">
    <property type="entry name" value="TM2D1-3-like"/>
</dbReference>
<comment type="caution">
    <text evidence="12">The sequence shown here is derived from an EMBL/GenBank/DDBJ whole genome shotgun (WGS) entry which is preliminary data.</text>
</comment>
<feature type="chain" id="PRO_5046138446" description="TM2 domain-containing protein" evidence="10">
    <location>
        <begin position="23"/>
        <end position="225"/>
    </location>
</feature>
<evidence type="ECO:0000313" key="12">
    <source>
        <dbReference type="EMBL" id="CAL8074540.1"/>
    </source>
</evidence>
<dbReference type="EMBL" id="CAXLJM020000007">
    <property type="protein sequence ID" value="CAL8074540.1"/>
    <property type="molecule type" value="Genomic_DNA"/>
</dbReference>
<name>A0ABP1PVJ4_9HEXA</name>
<comment type="similarity">
    <text evidence="2">Belongs to the TM2 family.</text>
</comment>
<evidence type="ECO:0000256" key="10">
    <source>
        <dbReference type="SAM" id="SignalP"/>
    </source>
</evidence>
<feature type="domain" description="TM2" evidence="11">
    <location>
        <begin position="159"/>
        <end position="206"/>
    </location>
</feature>
<feature type="region of interest" description="Disordered" evidence="8">
    <location>
        <begin position="49"/>
        <end position="71"/>
    </location>
</feature>
<evidence type="ECO:0000256" key="8">
    <source>
        <dbReference type="SAM" id="MobiDB-lite"/>
    </source>
</evidence>
<feature type="signal peptide" evidence="10">
    <location>
        <begin position="1"/>
        <end position="22"/>
    </location>
</feature>
<keyword evidence="3 9" id="KW-0812">Transmembrane</keyword>
<feature type="transmembrane region" description="Helical" evidence="9">
    <location>
        <begin position="158"/>
        <end position="176"/>
    </location>
</feature>
<evidence type="ECO:0000256" key="2">
    <source>
        <dbReference type="ARBA" id="ARBA00008284"/>
    </source>
</evidence>
<keyword evidence="5 9" id="KW-1133">Transmembrane helix</keyword>
<proteinExistence type="inferred from homology"/>
<evidence type="ECO:0000256" key="5">
    <source>
        <dbReference type="ARBA" id="ARBA00022989"/>
    </source>
</evidence>